<evidence type="ECO:0000313" key="6">
    <source>
        <dbReference type="Proteomes" id="UP000184386"/>
    </source>
</evidence>
<dbReference type="Pfam" id="PF13377">
    <property type="entry name" value="Peripla_BP_3"/>
    <property type="match status" value="1"/>
</dbReference>
<dbReference type="InterPro" id="IPR010982">
    <property type="entry name" value="Lambda_DNA-bd_dom_sf"/>
</dbReference>
<dbReference type="Gene3D" id="1.10.260.40">
    <property type="entry name" value="lambda repressor-like DNA-binding domains"/>
    <property type="match status" value="1"/>
</dbReference>
<dbReference type="STRING" id="1121322.SAMN02745136_03030"/>
<dbReference type="AlphaFoldDB" id="A0A1M6UCP7"/>
<protein>
    <submittedName>
        <fullName evidence="5">Transcriptional regulator, LacI family</fullName>
    </submittedName>
</protein>
<dbReference type="SMART" id="SM00354">
    <property type="entry name" value="HTH_LACI"/>
    <property type="match status" value="1"/>
</dbReference>
<dbReference type="EMBL" id="FRAC01000015">
    <property type="protein sequence ID" value="SHK66941.1"/>
    <property type="molecule type" value="Genomic_DNA"/>
</dbReference>
<organism evidence="5 6">
    <name type="scientific">Anaerocolumna jejuensis DSM 15929</name>
    <dbReference type="NCBI Taxonomy" id="1121322"/>
    <lineage>
        <taxon>Bacteria</taxon>
        <taxon>Bacillati</taxon>
        <taxon>Bacillota</taxon>
        <taxon>Clostridia</taxon>
        <taxon>Lachnospirales</taxon>
        <taxon>Lachnospiraceae</taxon>
        <taxon>Anaerocolumna</taxon>
    </lineage>
</organism>
<dbReference type="Pfam" id="PF00356">
    <property type="entry name" value="LacI"/>
    <property type="match status" value="1"/>
</dbReference>
<name>A0A1M6UCP7_9FIRM</name>
<accession>A0A1M6UCP7</accession>
<dbReference type="PROSITE" id="PS50932">
    <property type="entry name" value="HTH_LACI_2"/>
    <property type="match status" value="1"/>
</dbReference>
<keyword evidence="3" id="KW-0804">Transcription</keyword>
<dbReference type="CDD" id="cd01392">
    <property type="entry name" value="HTH_LacI"/>
    <property type="match status" value="1"/>
</dbReference>
<sequence>MSSIKDVAKRAGVSLSTVSIIVNGKAEERKISKATQERVRQAMTDLNYYPNISAKKLKRGYADKLIIALFWTFDFRKGMMSRFFSGLQEKIQVMQANSSIFIYPYTNGELYREAENFDGSHFHAAIVANASKEDLQFLEELDTVIPIILYNRFSERFSSVNMNDTLIGQLAADHLYQKGYRNPFILGSHVNFPGASMRREAFFAQMSTYGITIPDENIRNVTNSIAGGAEFIYEHDMTGDRIQSIDAFLCDSDAIALGLIHALQQYAIPVPDTIGIIAIGNGDPQYTKYSNPSLTVINIPMEQMAASCYDLIKIHINNPDIKPTQIYFKTELIARKSTDRQ</sequence>
<dbReference type="PANTHER" id="PTHR30146">
    <property type="entry name" value="LACI-RELATED TRANSCRIPTIONAL REPRESSOR"/>
    <property type="match status" value="1"/>
</dbReference>
<dbReference type="Proteomes" id="UP000184386">
    <property type="component" value="Unassembled WGS sequence"/>
</dbReference>
<dbReference type="SUPFAM" id="SSF53822">
    <property type="entry name" value="Periplasmic binding protein-like I"/>
    <property type="match status" value="1"/>
</dbReference>
<dbReference type="RefSeq" id="WP_073277396.1">
    <property type="nucleotide sequence ID" value="NZ_FRAC01000015.1"/>
</dbReference>
<gene>
    <name evidence="5" type="ORF">SAMN02745136_03030</name>
</gene>
<evidence type="ECO:0000259" key="4">
    <source>
        <dbReference type="PROSITE" id="PS50932"/>
    </source>
</evidence>
<keyword evidence="1" id="KW-0805">Transcription regulation</keyword>
<evidence type="ECO:0000256" key="1">
    <source>
        <dbReference type="ARBA" id="ARBA00023015"/>
    </source>
</evidence>
<keyword evidence="2" id="KW-0238">DNA-binding</keyword>
<dbReference type="Gene3D" id="3.40.50.2300">
    <property type="match status" value="2"/>
</dbReference>
<dbReference type="InterPro" id="IPR028082">
    <property type="entry name" value="Peripla_BP_I"/>
</dbReference>
<evidence type="ECO:0000256" key="2">
    <source>
        <dbReference type="ARBA" id="ARBA00023125"/>
    </source>
</evidence>
<dbReference type="InterPro" id="IPR046335">
    <property type="entry name" value="LacI/GalR-like_sensor"/>
</dbReference>
<dbReference type="InterPro" id="IPR000843">
    <property type="entry name" value="HTH_LacI"/>
</dbReference>
<dbReference type="GO" id="GO:0003700">
    <property type="term" value="F:DNA-binding transcription factor activity"/>
    <property type="evidence" value="ECO:0007669"/>
    <property type="project" value="TreeGrafter"/>
</dbReference>
<keyword evidence="6" id="KW-1185">Reference proteome</keyword>
<reference evidence="5 6" key="1">
    <citation type="submission" date="2016-11" db="EMBL/GenBank/DDBJ databases">
        <authorList>
            <person name="Jaros S."/>
            <person name="Januszkiewicz K."/>
            <person name="Wedrychowicz H."/>
        </authorList>
    </citation>
    <scope>NUCLEOTIDE SEQUENCE [LARGE SCALE GENOMIC DNA]</scope>
    <source>
        <strain evidence="5 6">DSM 15929</strain>
    </source>
</reference>
<feature type="domain" description="HTH lacI-type" evidence="4">
    <location>
        <begin position="2"/>
        <end position="59"/>
    </location>
</feature>
<proteinExistence type="predicted"/>
<evidence type="ECO:0000313" key="5">
    <source>
        <dbReference type="EMBL" id="SHK66941.1"/>
    </source>
</evidence>
<dbReference type="OrthoDB" id="2029945at2"/>
<evidence type="ECO:0000256" key="3">
    <source>
        <dbReference type="ARBA" id="ARBA00023163"/>
    </source>
</evidence>
<dbReference type="PROSITE" id="PS00356">
    <property type="entry name" value="HTH_LACI_1"/>
    <property type="match status" value="1"/>
</dbReference>
<dbReference type="PANTHER" id="PTHR30146:SF109">
    <property type="entry name" value="HTH-TYPE TRANSCRIPTIONAL REGULATOR GALS"/>
    <property type="match status" value="1"/>
</dbReference>
<dbReference type="SUPFAM" id="SSF47413">
    <property type="entry name" value="lambda repressor-like DNA-binding domains"/>
    <property type="match status" value="1"/>
</dbReference>
<dbReference type="GO" id="GO:0000976">
    <property type="term" value="F:transcription cis-regulatory region binding"/>
    <property type="evidence" value="ECO:0007669"/>
    <property type="project" value="TreeGrafter"/>
</dbReference>